<sequence>MTNSEDDVYEIPDRSNFLAKNVVQELWIGLELPIEALAALQLPGDTAQPSLPSSFKIGILAQSAIALSALAAAQIWALRSQSLVPRVEVTRRHAVIEFKSERLYLLDGQRPTSENIPIGGLHKTSDGYVRVHDGFPNHSIGTLKLAGLPECSTREQLAEKLRHWAAIDLETVSLTELKLANYALRSFEQWDVLPQAKAINTFPIEISLVSTNGTAGLPKRLVNPSPMCLKGVRVVEMSRVIASPVAGKTLAAHGADVIWVTSPNLPDLPYLDREFSRGKRTVQLDLNVPEERLKLLRLLKKADIFIQGFRPGALAAYGLGPEDLAGLNPGLVVANLSAFGTRGPWSKRRGFDSLVQTCSGMNISEAEHYGQGEIARPAPCQVLDHAAGYLLASGAMAALYRKIHYGGSWRVDVSLAGTMKYLRSLGQYPGSTGFKVKDFDQPDDIPLEYYELRNSEFGMLQSIRHSAQIEGAEVGFTIMPKPLGSDKPEWL</sequence>
<reference evidence="2" key="1">
    <citation type="submission" date="2015-01" db="EMBL/GenBank/DDBJ databases">
        <authorList>
            <person name="Durling Mikael"/>
        </authorList>
    </citation>
    <scope>NUCLEOTIDE SEQUENCE</scope>
</reference>
<evidence type="ECO:0000313" key="2">
    <source>
        <dbReference type="EMBL" id="CEO46674.1"/>
    </source>
</evidence>
<accession>A0A0B7JNW2</accession>
<protein>
    <submittedName>
        <fullName evidence="2">Uncharacterized protein</fullName>
    </submittedName>
</protein>
<dbReference type="InterPro" id="IPR003673">
    <property type="entry name" value="CoA-Trfase_fam_III"/>
</dbReference>
<dbReference type="GO" id="GO:0003824">
    <property type="term" value="F:catalytic activity"/>
    <property type="evidence" value="ECO:0007669"/>
    <property type="project" value="InterPro"/>
</dbReference>
<dbReference type="InterPro" id="IPR023606">
    <property type="entry name" value="CoA-Trfase_III_dom_1_sf"/>
</dbReference>
<evidence type="ECO:0000256" key="1">
    <source>
        <dbReference type="ARBA" id="ARBA00008383"/>
    </source>
</evidence>
<dbReference type="PANTHER" id="PTHR48228">
    <property type="entry name" value="SUCCINYL-COA--D-CITRAMALATE COA-TRANSFERASE"/>
    <property type="match status" value="1"/>
</dbReference>
<dbReference type="SUPFAM" id="SSF89796">
    <property type="entry name" value="CoA-transferase family III (CaiB/BaiF)"/>
    <property type="match status" value="2"/>
</dbReference>
<dbReference type="AlphaFoldDB" id="A0A0B7JNW2"/>
<gene>
    <name evidence="2" type="ORF">BN869_000002729_1</name>
</gene>
<name>A0A0B7JNW2_BIOOC</name>
<dbReference type="EMBL" id="CDPU01000005">
    <property type="protein sequence ID" value="CEO46674.1"/>
    <property type="molecule type" value="Genomic_DNA"/>
</dbReference>
<dbReference type="Gene3D" id="3.40.50.10540">
    <property type="entry name" value="Crotonobetainyl-coa:carnitine coa-transferase, domain 1"/>
    <property type="match status" value="1"/>
</dbReference>
<dbReference type="PANTHER" id="PTHR48228:SF4">
    <property type="entry name" value="BLR3030 PROTEIN"/>
    <property type="match status" value="1"/>
</dbReference>
<dbReference type="Pfam" id="PF02515">
    <property type="entry name" value="CoA_transf_3"/>
    <property type="match status" value="1"/>
</dbReference>
<comment type="similarity">
    <text evidence="1">Belongs to the CoA-transferase III family.</text>
</comment>
<organism evidence="2">
    <name type="scientific">Bionectria ochroleuca</name>
    <name type="common">Gliocladium roseum</name>
    <dbReference type="NCBI Taxonomy" id="29856"/>
    <lineage>
        <taxon>Eukaryota</taxon>
        <taxon>Fungi</taxon>
        <taxon>Dikarya</taxon>
        <taxon>Ascomycota</taxon>
        <taxon>Pezizomycotina</taxon>
        <taxon>Sordariomycetes</taxon>
        <taxon>Hypocreomycetidae</taxon>
        <taxon>Hypocreales</taxon>
        <taxon>Bionectriaceae</taxon>
        <taxon>Clonostachys</taxon>
    </lineage>
</organism>
<dbReference type="InterPro" id="IPR050509">
    <property type="entry name" value="CoA-transferase_III"/>
</dbReference>
<proteinExistence type="inferred from homology"/>